<accession>A0A9P7DHQ1</accession>
<dbReference type="InterPro" id="IPR001087">
    <property type="entry name" value="GDSL"/>
</dbReference>
<dbReference type="GO" id="GO:0016788">
    <property type="term" value="F:hydrolase activity, acting on ester bonds"/>
    <property type="evidence" value="ECO:0007669"/>
    <property type="project" value="InterPro"/>
</dbReference>
<name>A0A9P7DHQ1_9AGAM</name>
<keyword evidence="4" id="KW-1185">Reference proteome</keyword>
<sequence>MARSLVVASIGLLCSSSFASALSWNATEYMFVFGDSYSTDGYNISAGINSPVPGYTSSDGQNWVQFLTGTYNQKAVKTFDLAYSGATIDAALVPPYRPTVLSVVDQVAQFDKYLASKPSGAAWDSTNSLFAVWIGINDIGNSESWTNITRVKFYGTLMDRLFSQVEDLHSKGARSFLFLTVPSVNRAPLYIQQGPKAAAKMGTNVAEYNTQLTQSVRTFKSKHPDLDTVTVVDTQPIFNVLLDNWQTFGFVNVTGYCEAYENGTPTTTYQVEDCAPVSNYFWLNDLHPLFTVHNILAKAVSTALSGYPATQIAI</sequence>
<reference evidence="3" key="1">
    <citation type="journal article" date="2020" name="New Phytol.">
        <title>Comparative genomics reveals dynamic genome evolution in host specialist ectomycorrhizal fungi.</title>
        <authorList>
            <person name="Lofgren L.A."/>
            <person name="Nguyen N.H."/>
            <person name="Vilgalys R."/>
            <person name="Ruytinx J."/>
            <person name="Liao H.L."/>
            <person name="Branco S."/>
            <person name="Kuo A."/>
            <person name="LaButti K."/>
            <person name="Lipzen A."/>
            <person name="Andreopoulos W."/>
            <person name="Pangilinan J."/>
            <person name="Riley R."/>
            <person name="Hundley H."/>
            <person name="Na H."/>
            <person name="Barry K."/>
            <person name="Grigoriev I.V."/>
            <person name="Stajich J.E."/>
            <person name="Kennedy P.G."/>
        </authorList>
    </citation>
    <scope>NUCLEOTIDE SEQUENCE</scope>
    <source>
        <strain evidence="3">S12</strain>
    </source>
</reference>
<dbReference type="RefSeq" id="XP_041160897.1">
    <property type="nucleotide sequence ID" value="XM_041308497.1"/>
</dbReference>
<dbReference type="GeneID" id="64602261"/>
<evidence type="ECO:0000256" key="2">
    <source>
        <dbReference type="SAM" id="SignalP"/>
    </source>
</evidence>
<dbReference type="CDD" id="cd01846">
    <property type="entry name" value="fatty_acyltransferase_like"/>
    <property type="match status" value="1"/>
</dbReference>
<evidence type="ECO:0000313" key="3">
    <source>
        <dbReference type="EMBL" id="KAG1794858.1"/>
    </source>
</evidence>
<keyword evidence="1" id="KW-0378">Hydrolase</keyword>
<dbReference type="PANTHER" id="PTHR45648">
    <property type="entry name" value="GDSL LIPASE/ACYLHYDROLASE FAMILY PROTEIN (AFU_ORTHOLOGUE AFUA_4G14700)"/>
    <property type="match status" value="1"/>
</dbReference>
<evidence type="ECO:0000313" key="4">
    <source>
        <dbReference type="Proteomes" id="UP000719766"/>
    </source>
</evidence>
<dbReference type="AlphaFoldDB" id="A0A9P7DHQ1"/>
<dbReference type="Pfam" id="PF00657">
    <property type="entry name" value="Lipase_GDSL"/>
    <property type="match status" value="1"/>
</dbReference>
<dbReference type="EMBL" id="JABBWE010000024">
    <property type="protein sequence ID" value="KAG1794858.1"/>
    <property type="molecule type" value="Genomic_DNA"/>
</dbReference>
<feature type="chain" id="PRO_5040221355" evidence="2">
    <location>
        <begin position="22"/>
        <end position="314"/>
    </location>
</feature>
<dbReference type="PANTHER" id="PTHR45648:SF85">
    <property type="entry name" value="A, PUTATIVE (AFU_ORTHOLOGUE AFUA_2G10760)-RELATED"/>
    <property type="match status" value="1"/>
</dbReference>
<dbReference type="Proteomes" id="UP000719766">
    <property type="component" value="Unassembled WGS sequence"/>
</dbReference>
<protein>
    <submittedName>
        <fullName evidence="3">Carbohydrate esterase family 16 protein</fullName>
    </submittedName>
</protein>
<dbReference type="OrthoDB" id="1600564at2759"/>
<feature type="signal peptide" evidence="2">
    <location>
        <begin position="1"/>
        <end position="21"/>
    </location>
</feature>
<dbReference type="Gene3D" id="3.40.50.1110">
    <property type="entry name" value="SGNH hydrolase"/>
    <property type="match status" value="1"/>
</dbReference>
<evidence type="ECO:0000256" key="1">
    <source>
        <dbReference type="ARBA" id="ARBA00022801"/>
    </source>
</evidence>
<comment type="caution">
    <text evidence="3">The sequence shown here is derived from an EMBL/GenBank/DDBJ whole genome shotgun (WGS) entry which is preliminary data.</text>
</comment>
<proteinExistence type="predicted"/>
<dbReference type="InterPro" id="IPR051058">
    <property type="entry name" value="GDSL_Est/Lipase"/>
</dbReference>
<dbReference type="SUPFAM" id="SSF52266">
    <property type="entry name" value="SGNH hydrolase"/>
    <property type="match status" value="1"/>
</dbReference>
<keyword evidence="2" id="KW-0732">Signal</keyword>
<organism evidence="3 4">
    <name type="scientific">Suillus plorans</name>
    <dbReference type="NCBI Taxonomy" id="116603"/>
    <lineage>
        <taxon>Eukaryota</taxon>
        <taxon>Fungi</taxon>
        <taxon>Dikarya</taxon>
        <taxon>Basidiomycota</taxon>
        <taxon>Agaricomycotina</taxon>
        <taxon>Agaricomycetes</taxon>
        <taxon>Agaricomycetidae</taxon>
        <taxon>Boletales</taxon>
        <taxon>Suillineae</taxon>
        <taxon>Suillaceae</taxon>
        <taxon>Suillus</taxon>
    </lineage>
</organism>
<gene>
    <name evidence="3" type="ORF">HD556DRAFT_1474316</name>
</gene>
<dbReference type="InterPro" id="IPR036514">
    <property type="entry name" value="SGNH_hydro_sf"/>
</dbReference>